<sequence length="298" mass="32448">MQGGSCGSFGDWLLPRALNAVFEKAQGVVGCTNHLDEGYGVEPTDGVPNVEEQHIIQAKTVKFCGPPLALNQDVFLRPSKKVTCVQAKPLQNLEDLAHTVDEHFVLAFLAEVPILPLESPSTAEEMLIQLDCLLSWCCPVLRHLADQQENVGCMEQGGYVDIGAYLPIVLVHQPCLLEQTFLISQTPGLLSNAIRHLNQVPNNLASYGLFPWSASYLEGLSPPPESRITETYFSNLADPLPTAVSSPSLPSVHQIPVLDPDVPPTRDHSLWLLTGALVMALDAYFPPLSQPVSFGRPL</sequence>
<comment type="caution">
    <text evidence="1">The sequence shown here is derived from an EMBL/GenBank/DDBJ whole genome shotgun (WGS) entry which is preliminary data.</text>
</comment>
<dbReference type="EMBL" id="QTSX02000220">
    <property type="protein sequence ID" value="KAJ9087645.1"/>
    <property type="molecule type" value="Genomic_DNA"/>
</dbReference>
<keyword evidence="2" id="KW-1185">Reference proteome</keyword>
<proteinExistence type="predicted"/>
<organism evidence="1 2">
    <name type="scientific">Entomophthora muscae</name>
    <dbReference type="NCBI Taxonomy" id="34485"/>
    <lineage>
        <taxon>Eukaryota</taxon>
        <taxon>Fungi</taxon>
        <taxon>Fungi incertae sedis</taxon>
        <taxon>Zoopagomycota</taxon>
        <taxon>Entomophthoromycotina</taxon>
        <taxon>Entomophthoromycetes</taxon>
        <taxon>Entomophthorales</taxon>
        <taxon>Entomophthoraceae</taxon>
        <taxon>Entomophthora</taxon>
    </lineage>
</organism>
<reference evidence="1" key="1">
    <citation type="submission" date="2022-04" db="EMBL/GenBank/DDBJ databases">
        <title>Genome of the entomopathogenic fungus Entomophthora muscae.</title>
        <authorList>
            <person name="Elya C."/>
            <person name="Lovett B.R."/>
            <person name="Lee E."/>
            <person name="Macias A.M."/>
            <person name="Hajek A.E."/>
            <person name="De Bivort B.L."/>
            <person name="Kasson M.T."/>
            <person name="De Fine Licht H.H."/>
            <person name="Stajich J.E."/>
        </authorList>
    </citation>
    <scope>NUCLEOTIDE SEQUENCE</scope>
    <source>
        <strain evidence="1">Berkeley</strain>
    </source>
</reference>
<evidence type="ECO:0000313" key="1">
    <source>
        <dbReference type="EMBL" id="KAJ9087645.1"/>
    </source>
</evidence>
<evidence type="ECO:0000313" key="2">
    <source>
        <dbReference type="Proteomes" id="UP001165960"/>
    </source>
</evidence>
<dbReference type="Proteomes" id="UP001165960">
    <property type="component" value="Unassembled WGS sequence"/>
</dbReference>
<name>A0ACC2ULQ0_9FUNG</name>
<gene>
    <name evidence="1" type="ORF">DSO57_1031095</name>
</gene>
<accession>A0ACC2ULQ0</accession>
<protein>
    <submittedName>
        <fullName evidence="1">Uncharacterized protein</fullName>
    </submittedName>
</protein>